<keyword evidence="3" id="KW-1185">Reference proteome</keyword>
<dbReference type="SUPFAM" id="SSF56322">
    <property type="entry name" value="ADC synthase"/>
    <property type="match status" value="1"/>
</dbReference>
<dbReference type="InterPro" id="IPR015890">
    <property type="entry name" value="Chorismate_C"/>
</dbReference>
<reference evidence="2 3" key="1">
    <citation type="journal article" date="2011" name="J. Bacteriol.">
        <title>Genome sequence of Chthoniobacter flavus Ellin428, an aerobic heterotrophic soil bacterium.</title>
        <authorList>
            <person name="Kant R."/>
            <person name="van Passel M.W."/>
            <person name="Palva A."/>
            <person name="Lucas S."/>
            <person name="Lapidus A."/>
            <person name="Glavina Del Rio T."/>
            <person name="Dalin E."/>
            <person name="Tice H."/>
            <person name="Bruce D."/>
            <person name="Goodwin L."/>
            <person name="Pitluck S."/>
            <person name="Larimer F.W."/>
            <person name="Land M.L."/>
            <person name="Hauser L."/>
            <person name="Sangwan P."/>
            <person name="de Vos W.M."/>
            <person name="Janssen P.H."/>
            <person name="Smidt H."/>
        </authorList>
    </citation>
    <scope>NUCLEOTIDE SEQUENCE [LARGE SCALE GENOMIC DNA]</scope>
    <source>
        <strain evidence="2 3">Ellin428</strain>
    </source>
</reference>
<dbReference type="EC" id="4.1.3.27" evidence="2"/>
<feature type="domain" description="Chorismate-utilising enzyme C-terminal" evidence="1">
    <location>
        <begin position="146"/>
        <end position="399"/>
    </location>
</feature>
<dbReference type="STRING" id="497964.CfE428DRAFT_5862"/>
<protein>
    <submittedName>
        <fullName evidence="2">Para-aminobenzoate synthase, subunit I</fullName>
        <ecNumber evidence="2">4.1.3.27</ecNumber>
    </submittedName>
</protein>
<evidence type="ECO:0000313" key="2">
    <source>
        <dbReference type="EMBL" id="EDY16582.1"/>
    </source>
</evidence>
<dbReference type="InParanoid" id="B4DAC1"/>
<proteinExistence type="predicted"/>
<dbReference type="InterPro" id="IPR019999">
    <property type="entry name" value="Anth_synth_I-like"/>
</dbReference>
<dbReference type="GO" id="GO:0004049">
    <property type="term" value="F:anthranilate synthase activity"/>
    <property type="evidence" value="ECO:0007669"/>
    <property type="project" value="UniProtKB-EC"/>
</dbReference>
<dbReference type="InterPro" id="IPR005801">
    <property type="entry name" value="ADC_synthase"/>
</dbReference>
<accession>B4DAC1</accession>
<evidence type="ECO:0000313" key="3">
    <source>
        <dbReference type="Proteomes" id="UP000005824"/>
    </source>
</evidence>
<dbReference type="PANTHER" id="PTHR11236:SF9">
    <property type="entry name" value="ANTHRANILATE SYNTHASE COMPONENT 1"/>
    <property type="match status" value="1"/>
</dbReference>
<dbReference type="EMBL" id="ABVL01000030">
    <property type="protein sequence ID" value="EDY16582.1"/>
    <property type="molecule type" value="Genomic_DNA"/>
</dbReference>
<dbReference type="AlphaFoldDB" id="B4DAC1"/>
<dbReference type="PRINTS" id="PR00095">
    <property type="entry name" value="ANTSNTHASEI"/>
</dbReference>
<dbReference type="NCBIfam" id="TIGR00553">
    <property type="entry name" value="pabB"/>
    <property type="match status" value="1"/>
</dbReference>
<organism evidence="2 3">
    <name type="scientific">Chthoniobacter flavus Ellin428</name>
    <dbReference type="NCBI Taxonomy" id="497964"/>
    <lineage>
        <taxon>Bacteria</taxon>
        <taxon>Pseudomonadati</taxon>
        <taxon>Verrucomicrobiota</taxon>
        <taxon>Spartobacteria</taxon>
        <taxon>Chthoniobacterales</taxon>
        <taxon>Chthoniobacteraceae</taxon>
        <taxon>Chthoniobacter</taxon>
    </lineage>
</organism>
<comment type="caution">
    <text evidence="2">The sequence shown here is derived from an EMBL/GenBank/DDBJ whole genome shotgun (WGS) entry which is preliminary data.</text>
</comment>
<dbReference type="Pfam" id="PF00425">
    <property type="entry name" value="Chorismate_bind"/>
    <property type="match status" value="1"/>
</dbReference>
<sequence length="413" mass="44912">MPILARAPRPLALDLTPAEVAAACGHLPGRVFFDTALEGGEADRLSIVTAEPREVIRGDGGNWGALQEAVGRRAGGPHCDDGLPAGLAAGFAEYDGTYCFGIYEDVLIFRHAEQRWYEVGDFASRLRPGDDVPQGSGPVFVPQMARETYCQRVARAQEYIAAGDIYQVNLAHRFVADWEGDAFALYESLRHYSPAPYGAFLDLDGRAILSTSPESFLKISGRAIRTRPIKGTRPRRGEATADALSAYDLRCSPKETAELVMITDLERNDLGTICEYGSVQVKELLKLESYEHVFHLVSTVEGRLREEIDHVAALRACFPGGSITGAPKKRACEIIAELEPEPRGIYTGALGWFGFNGESQFNIAIRSVIVESGSAHFHVGAGIVADSVPEKEWQETLDKAAGILLAAERFGEA</sequence>
<name>B4DAC1_9BACT</name>
<dbReference type="Gene3D" id="3.60.120.10">
    <property type="entry name" value="Anthranilate synthase"/>
    <property type="match status" value="1"/>
</dbReference>
<dbReference type="PANTHER" id="PTHR11236">
    <property type="entry name" value="AMINOBENZOATE/ANTHRANILATE SYNTHASE"/>
    <property type="match status" value="1"/>
</dbReference>
<dbReference type="GO" id="GO:0009396">
    <property type="term" value="P:folic acid-containing compound biosynthetic process"/>
    <property type="evidence" value="ECO:0007669"/>
    <property type="project" value="InterPro"/>
</dbReference>
<dbReference type="GO" id="GO:0000162">
    <property type="term" value="P:L-tryptophan biosynthetic process"/>
    <property type="evidence" value="ECO:0007669"/>
    <property type="project" value="TreeGrafter"/>
</dbReference>
<keyword evidence="2" id="KW-0456">Lyase</keyword>
<dbReference type="FunCoup" id="B4DAC1">
    <property type="interactions" value="174"/>
</dbReference>
<evidence type="ECO:0000259" key="1">
    <source>
        <dbReference type="Pfam" id="PF00425"/>
    </source>
</evidence>
<dbReference type="Proteomes" id="UP000005824">
    <property type="component" value="Unassembled WGS sequence"/>
</dbReference>
<gene>
    <name evidence="2" type="ORF">CfE428DRAFT_5862</name>
</gene>
<dbReference type="eggNOG" id="COG0147">
    <property type="taxonomic scope" value="Bacteria"/>
</dbReference>
<dbReference type="InterPro" id="IPR005802">
    <property type="entry name" value="ADC_synth_comp_1"/>
</dbReference>